<organism evidence="1 2">
    <name type="scientific">Halococcus salifodinae DSM 8989</name>
    <dbReference type="NCBI Taxonomy" id="1227456"/>
    <lineage>
        <taxon>Archaea</taxon>
        <taxon>Methanobacteriati</taxon>
        <taxon>Methanobacteriota</taxon>
        <taxon>Stenosarchaea group</taxon>
        <taxon>Halobacteria</taxon>
        <taxon>Halobacteriales</taxon>
        <taxon>Halococcaceae</taxon>
        <taxon>Halococcus</taxon>
    </lineage>
</organism>
<gene>
    <name evidence="1" type="ORF">C450_06495</name>
</gene>
<evidence type="ECO:0000313" key="2">
    <source>
        <dbReference type="Proteomes" id="UP000011625"/>
    </source>
</evidence>
<reference evidence="1 2" key="1">
    <citation type="journal article" date="2014" name="PLoS Genet.">
        <title>Phylogenetically driven sequencing of extremely halophilic archaea reveals strategies for static and dynamic osmo-response.</title>
        <authorList>
            <person name="Becker E.A."/>
            <person name="Seitzer P.M."/>
            <person name="Tritt A."/>
            <person name="Larsen D."/>
            <person name="Krusor M."/>
            <person name="Yao A.I."/>
            <person name="Wu D."/>
            <person name="Madern D."/>
            <person name="Eisen J.A."/>
            <person name="Darling A.E."/>
            <person name="Facciotti M.T."/>
        </authorList>
    </citation>
    <scope>NUCLEOTIDE SEQUENCE [LARGE SCALE GENOMIC DNA]</scope>
    <source>
        <strain evidence="1 2">DSM 8989</strain>
    </source>
</reference>
<name>M0N8K4_9EURY</name>
<sequence length="62" mass="6966">MHCYRDIVCVGHVRDLSRFTHAADPGEVRRDDIDGLFLEQAEMAVLAVDVLAGDDGRGRRRL</sequence>
<evidence type="ECO:0000313" key="1">
    <source>
        <dbReference type="EMBL" id="EMA54292.1"/>
    </source>
</evidence>
<protein>
    <submittedName>
        <fullName evidence="1">Uncharacterized protein</fullName>
    </submittedName>
</protein>
<dbReference type="EMBL" id="AOME01000029">
    <property type="protein sequence ID" value="EMA54292.1"/>
    <property type="molecule type" value="Genomic_DNA"/>
</dbReference>
<proteinExistence type="predicted"/>
<comment type="caution">
    <text evidence="1">The sequence shown here is derived from an EMBL/GenBank/DDBJ whole genome shotgun (WGS) entry which is preliminary data.</text>
</comment>
<accession>M0N8K4</accession>
<keyword evidence="2" id="KW-1185">Reference proteome</keyword>
<dbReference type="AlphaFoldDB" id="M0N8K4"/>
<dbReference type="Proteomes" id="UP000011625">
    <property type="component" value="Unassembled WGS sequence"/>
</dbReference>